<feature type="domain" description="Glycosyltransferase 2-like" evidence="1">
    <location>
        <begin position="4"/>
        <end position="164"/>
    </location>
</feature>
<accession>A0A3G8WSQ5</accession>
<dbReference type="Gene3D" id="3.90.550.10">
    <property type="entry name" value="Spore Coat Polysaccharide Biosynthesis Protein SpsA, Chain A"/>
    <property type="match status" value="1"/>
</dbReference>
<protein>
    <submittedName>
        <fullName evidence="2">Glycosyltransferase</fullName>
    </submittedName>
</protein>
<dbReference type="PANTHER" id="PTHR22916:SF3">
    <property type="entry name" value="UDP-GLCNAC:BETAGAL BETA-1,3-N-ACETYLGLUCOSAMINYLTRANSFERASE-LIKE PROTEIN 1"/>
    <property type="match status" value="1"/>
</dbReference>
<dbReference type="AlphaFoldDB" id="A0A3G8WSQ5"/>
<proteinExistence type="predicted"/>
<reference evidence="3" key="1">
    <citation type="submission" date="2018-11" db="EMBL/GenBank/DDBJ databases">
        <title>Proposal to divide the Flavobacteriaceae and reorganize its genera based on Amino Acid Identity values calculated from whole genome sequences.</title>
        <authorList>
            <person name="Nicholson A.C."/>
            <person name="Gulvik C.A."/>
            <person name="Whitney A.M."/>
            <person name="Humrighouse B.W."/>
            <person name="Bell M."/>
            <person name="Holmes B."/>
            <person name="Steigerwalt A.B."/>
            <person name="Villarma A."/>
            <person name="Sheth M."/>
            <person name="Batra D."/>
            <person name="Pryor J."/>
            <person name="Bernardet J.-F."/>
            <person name="Hugo C."/>
            <person name="Kampfer P."/>
            <person name="Newman J.D."/>
            <person name="McQuiston J.R."/>
        </authorList>
    </citation>
    <scope>NUCLEOTIDE SEQUENCE [LARGE SCALE GENOMIC DNA]</scope>
    <source>
        <strain evidence="3">H4753</strain>
    </source>
</reference>
<evidence type="ECO:0000313" key="3">
    <source>
        <dbReference type="Proteomes" id="UP000282297"/>
    </source>
</evidence>
<dbReference type="Pfam" id="PF00535">
    <property type="entry name" value="Glycos_transf_2"/>
    <property type="match status" value="1"/>
</dbReference>
<name>A0A3G8WSQ5_9FLAO</name>
<dbReference type="EMBL" id="CP034171">
    <property type="protein sequence ID" value="AZI21204.1"/>
    <property type="molecule type" value="Genomic_DNA"/>
</dbReference>
<dbReference type="SUPFAM" id="SSF53448">
    <property type="entry name" value="Nucleotide-diphospho-sugar transferases"/>
    <property type="match status" value="1"/>
</dbReference>
<dbReference type="PANTHER" id="PTHR22916">
    <property type="entry name" value="GLYCOSYLTRANSFERASE"/>
    <property type="match status" value="1"/>
</dbReference>
<evidence type="ECO:0000259" key="1">
    <source>
        <dbReference type="Pfam" id="PF00535"/>
    </source>
</evidence>
<evidence type="ECO:0000313" key="2">
    <source>
        <dbReference type="EMBL" id="AZI21204.1"/>
    </source>
</evidence>
<keyword evidence="2" id="KW-0808">Transferase</keyword>
<dbReference type="InterPro" id="IPR001173">
    <property type="entry name" value="Glyco_trans_2-like"/>
</dbReference>
<sequence length="277" mass="32573">MKFSVLIAHYNNAEYFKDLHRSLLSQTWNNWEAVILDDGSHSEEKEAVEKLIAGDERFRFYENDENYGVGITKAKLIELASGQICGFVDPDDAILPTAIEKSVEIFKNDNKTVLTYSRFVTCDENLKPVAPFRAARQVPNHDMLFFNYPIQIAHFVNFRKEVYESTEKMNPELKIAEDQDLYLKMYEKGKVKFINEANYLYRKHEGGISQNDNKKKSYEFWGKVIYDAMKRRNINIINGKKVPEKFTTEEEIFTLLDYQNGIKFRILKKLKSLFQNW</sequence>
<organism evidence="2 3">
    <name type="scientific">Chryseobacterium taklimakanense</name>
    <dbReference type="NCBI Taxonomy" id="536441"/>
    <lineage>
        <taxon>Bacteria</taxon>
        <taxon>Pseudomonadati</taxon>
        <taxon>Bacteroidota</taxon>
        <taxon>Flavobacteriia</taxon>
        <taxon>Flavobacteriales</taxon>
        <taxon>Weeksellaceae</taxon>
        <taxon>Chryseobacterium group</taxon>
        <taxon>Chryseobacterium</taxon>
    </lineage>
</organism>
<dbReference type="Proteomes" id="UP000282297">
    <property type="component" value="Chromosome"/>
</dbReference>
<dbReference type="InterPro" id="IPR029044">
    <property type="entry name" value="Nucleotide-diphossugar_trans"/>
</dbReference>
<dbReference type="GO" id="GO:0016758">
    <property type="term" value="F:hexosyltransferase activity"/>
    <property type="evidence" value="ECO:0007669"/>
    <property type="project" value="UniProtKB-ARBA"/>
</dbReference>
<gene>
    <name evidence="2" type="ORF">EIH08_11325</name>
</gene>
<dbReference type="RefSeq" id="WP_124785334.1">
    <property type="nucleotide sequence ID" value="NZ_CP034171.1"/>
</dbReference>